<dbReference type="STRING" id="675816.VIA_000932"/>
<dbReference type="PANTHER" id="PTHR35891">
    <property type="entry name" value="THIOL:DISULFIDE INTERCHANGE PROTEIN DSBA"/>
    <property type="match status" value="1"/>
</dbReference>
<keyword evidence="1" id="KW-0732">Signal</keyword>
<dbReference type="InterPro" id="IPR050824">
    <property type="entry name" value="Thiol_disulfide_DsbA"/>
</dbReference>
<comment type="caution">
    <text evidence="4">The sequence shown here is derived from an EMBL/GenBank/DDBJ whole genome shotgun (WGS) entry which is preliminary data.</text>
</comment>
<dbReference type="eggNOG" id="COG1651">
    <property type="taxonomic scope" value="Bacteria"/>
</dbReference>
<accession>C9QGR4</accession>
<name>C9QGR4_VIBOR</name>
<evidence type="ECO:0000256" key="1">
    <source>
        <dbReference type="SAM" id="SignalP"/>
    </source>
</evidence>
<evidence type="ECO:0000313" key="4">
    <source>
        <dbReference type="EMBL" id="EGU50783.1"/>
    </source>
</evidence>
<reference evidence="3 6" key="1">
    <citation type="submission" date="2009-10" db="EMBL/GenBank/DDBJ databases">
        <authorList>
            <consortium name="Los Alamos National Laboratory (LANL)"/>
            <consortium name="National Microbial Pathogen Data Resource (NMPDR)"/>
            <person name="Munk A.C."/>
            <person name="Chertkov O."/>
            <person name="Tapia R."/>
            <person name="Green L."/>
            <person name="Rogers Y."/>
            <person name="Detter J.C."/>
            <person name="Bruce D."/>
            <person name="Brettin T.S."/>
            <person name="Colwell R.R."/>
            <person name="Huq A."/>
            <person name="Grim C.J."/>
            <person name="Hasan N.A."/>
            <person name="Bartels D."/>
            <person name="Vonstein V."/>
        </authorList>
    </citation>
    <scope>NUCLEOTIDE SEQUENCE [LARGE SCALE GENOMIC DNA]</scope>
    <source>
        <strain evidence="3 6">CIP 102891</strain>
    </source>
</reference>
<dbReference type="RefSeq" id="WP_004411443.1">
    <property type="nucleotide sequence ID" value="NZ_ACZV01000004.1"/>
</dbReference>
<dbReference type="Pfam" id="PF13462">
    <property type="entry name" value="Thioredoxin_4"/>
    <property type="match status" value="1"/>
</dbReference>
<evidence type="ECO:0000313" key="5">
    <source>
        <dbReference type="Proteomes" id="UP000002817"/>
    </source>
</evidence>
<evidence type="ECO:0000259" key="2">
    <source>
        <dbReference type="Pfam" id="PF13462"/>
    </source>
</evidence>
<dbReference type="Gene3D" id="3.40.30.10">
    <property type="entry name" value="Glutaredoxin"/>
    <property type="match status" value="1"/>
</dbReference>
<dbReference type="OrthoDB" id="5902572at2"/>
<reference evidence="4 5" key="3">
    <citation type="journal article" date="2012" name="Int. J. Syst. Evol. Microbiol.">
        <title>Vibrio caribbeanicus sp. nov., isolated from the marine sponge Scleritoderma cyanea.</title>
        <authorList>
            <person name="Hoffmann M."/>
            <person name="Monday S.R."/>
            <person name="Allard M.W."/>
            <person name="Strain E.A."/>
            <person name="Whittaker P."/>
            <person name="Naum M."/>
            <person name="McCarthy P.J."/>
            <person name="Lopez J.V."/>
            <person name="Fischer M."/>
            <person name="Brown E.W."/>
        </authorList>
    </citation>
    <scope>NUCLEOTIDE SEQUENCE [LARGE SCALE GENOMIC DNA]</scope>
    <source>
        <strain evidence="4">CIP 102891</strain>
        <strain evidence="5">CIP 102891 / ATCC 33934</strain>
    </source>
</reference>
<dbReference type="InterPro" id="IPR036249">
    <property type="entry name" value="Thioredoxin-like_sf"/>
</dbReference>
<dbReference type="Proteomes" id="UP000003515">
    <property type="component" value="Unassembled WGS sequence"/>
</dbReference>
<dbReference type="EMBL" id="ACZV01000004">
    <property type="protein sequence ID" value="EEX93775.1"/>
    <property type="molecule type" value="Genomic_DNA"/>
</dbReference>
<dbReference type="Proteomes" id="UP000002817">
    <property type="component" value="Unassembled WGS sequence"/>
</dbReference>
<reference evidence="4" key="2">
    <citation type="submission" date="2011-08" db="EMBL/GenBank/DDBJ databases">
        <authorList>
            <person name="Hoffman M."/>
            <person name="Strain E.A."/>
            <person name="Brown E."/>
            <person name="Allard M.W."/>
        </authorList>
    </citation>
    <scope>NUCLEOTIDE SEQUENCE</scope>
    <source>
        <strain evidence="4">CIP 102891</strain>
    </source>
</reference>
<dbReference type="SUPFAM" id="SSF52833">
    <property type="entry name" value="Thioredoxin-like"/>
    <property type="match status" value="1"/>
</dbReference>
<feature type="domain" description="Thioredoxin-like fold" evidence="2">
    <location>
        <begin position="65"/>
        <end position="207"/>
    </location>
</feature>
<dbReference type="PANTHER" id="PTHR35891:SF2">
    <property type="entry name" value="THIOL:DISULFIDE INTERCHANGE PROTEIN DSBA"/>
    <property type="match status" value="1"/>
</dbReference>
<proteinExistence type="predicted"/>
<sequence>MQFSKQVKVTGLFYLALASAVTGLAAKHFPKASASTITPVFYQTLEHYELFEGDQYVTLKQDAATEPEVKLFFTPYCKPCAVVHTPLKNITKRAGLKFIEVPVNFGAIGKDIQESVYTAESQGISEKFMAELLGDIHHKRNAEPKSREDLAALIERCGGDATKYRAGCEQARSYAENLDTLAKQYSINATPTIVVNGNKQINLHNLRSLAELEFIIMSLSRNTGANS</sequence>
<evidence type="ECO:0000313" key="6">
    <source>
        <dbReference type="Proteomes" id="UP000003515"/>
    </source>
</evidence>
<keyword evidence="6" id="KW-1185">Reference proteome</keyword>
<feature type="chain" id="PRO_5003000887" evidence="1">
    <location>
        <begin position="26"/>
        <end position="227"/>
    </location>
</feature>
<protein>
    <submittedName>
        <fullName evidence="4">Thiol:disulfide interchange protein DsbA</fullName>
    </submittedName>
</protein>
<evidence type="ECO:0000313" key="3">
    <source>
        <dbReference type="EMBL" id="EEX93775.1"/>
    </source>
</evidence>
<feature type="signal peptide" evidence="1">
    <location>
        <begin position="1"/>
        <end position="25"/>
    </location>
</feature>
<dbReference type="InterPro" id="IPR012336">
    <property type="entry name" value="Thioredoxin-like_fold"/>
</dbReference>
<gene>
    <name evidence="3" type="ORF">VIA_000932</name>
    <name evidence="4" type="ORF">VIOR3934_00260</name>
</gene>
<organism evidence="4 5">
    <name type="scientific">Vibrio orientalis CIP 102891 = ATCC 33934</name>
    <dbReference type="NCBI Taxonomy" id="675816"/>
    <lineage>
        <taxon>Bacteria</taxon>
        <taxon>Pseudomonadati</taxon>
        <taxon>Pseudomonadota</taxon>
        <taxon>Gammaproteobacteria</taxon>
        <taxon>Vibrionales</taxon>
        <taxon>Vibrionaceae</taxon>
        <taxon>Vibrio</taxon>
        <taxon>Vibrio oreintalis group</taxon>
    </lineage>
</organism>
<dbReference type="AlphaFoldDB" id="C9QGR4"/>
<dbReference type="EMBL" id="AFWH01000021">
    <property type="protein sequence ID" value="EGU50783.1"/>
    <property type="molecule type" value="Genomic_DNA"/>
</dbReference>
<dbReference type="PATRIC" id="fig|675816.5.peg.1864"/>